<proteinExistence type="predicted"/>
<dbReference type="EMBL" id="QRGO01000001">
    <property type="protein sequence ID" value="RDV03210.1"/>
    <property type="molecule type" value="Genomic_DNA"/>
</dbReference>
<feature type="region of interest" description="Disordered" evidence="1">
    <location>
        <begin position="243"/>
        <end position="267"/>
    </location>
</feature>
<dbReference type="InterPro" id="IPR036291">
    <property type="entry name" value="NAD(P)-bd_dom_sf"/>
</dbReference>
<gene>
    <name evidence="3" type="ORF">DXH78_00545</name>
</gene>
<protein>
    <submittedName>
        <fullName evidence="3">NAD(P)-dependent oxidoreductase</fullName>
    </submittedName>
</protein>
<dbReference type="InterPro" id="IPR050177">
    <property type="entry name" value="Lipid_A_modif_metabolic_enz"/>
</dbReference>
<dbReference type="AlphaFoldDB" id="A0A371B6L3"/>
<dbReference type="Proteomes" id="UP000263993">
    <property type="component" value="Unassembled WGS sequence"/>
</dbReference>
<dbReference type="RefSeq" id="WP_115515238.1">
    <property type="nucleotide sequence ID" value="NZ_QRGO01000001.1"/>
</dbReference>
<keyword evidence="4" id="KW-1185">Reference proteome</keyword>
<name>A0A371B6L3_9BRAD</name>
<comment type="caution">
    <text evidence="3">The sequence shown here is derived from an EMBL/GenBank/DDBJ whole genome shotgun (WGS) entry which is preliminary data.</text>
</comment>
<dbReference type="CDD" id="cd08946">
    <property type="entry name" value="SDR_e"/>
    <property type="match status" value="1"/>
</dbReference>
<accession>A0A371B6L3</accession>
<sequence>MKLLVTGAAGGIGTRLRQMLPSIYKDIRWSDIRKPDDLVAGAEFVAADLADMAQVEKMVAGIDGIVHLGGFSIEGPWETILQANIIGCYNLFEAAYRANVKRVIFATSNHAVGMYPRDQKIGVNVTVRPDSRYGISKCFGEAVGAMYADKHGLRVTCLRIGNFADTPIDQRRLSIFLHPEDLVQLIRIGLEHPEIKYEIFYGASDNAAAWWDNSNAHKFGYRPKHKAENFRAEAMAAQAKLPPDPVGDYFQGGSFSSAEYDADKRRS</sequence>
<reference evidence="4" key="1">
    <citation type="submission" date="2018-08" db="EMBL/GenBank/DDBJ databases">
        <authorList>
            <person name="Kim S.-J."/>
            <person name="Jung G.-Y."/>
        </authorList>
    </citation>
    <scope>NUCLEOTIDE SEQUENCE [LARGE SCALE GENOMIC DNA]</scope>
    <source>
        <strain evidence="4">GY_H</strain>
    </source>
</reference>
<evidence type="ECO:0000256" key="1">
    <source>
        <dbReference type="SAM" id="MobiDB-lite"/>
    </source>
</evidence>
<evidence type="ECO:0000313" key="4">
    <source>
        <dbReference type="Proteomes" id="UP000263993"/>
    </source>
</evidence>
<dbReference type="OrthoDB" id="8770295at2"/>
<dbReference type="InterPro" id="IPR001509">
    <property type="entry name" value="Epimerase_deHydtase"/>
</dbReference>
<evidence type="ECO:0000313" key="3">
    <source>
        <dbReference type="EMBL" id="RDV03210.1"/>
    </source>
</evidence>
<dbReference type="PANTHER" id="PTHR43245:SF55">
    <property type="entry name" value="NAD(P)-BINDING DOMAIN-CONTAINING PROTEIN"/>
    <property type="match status" value="1"/>
</dbReference>
<dbReference type="PANTHER" id="PTHR43245">
    <property type="entry name" value="BIFUNCTIONAL POLYMYXIN RESISTANCE PROTEIN ARNA"/>
    <property type="match status" value="1"/>
</dbReference>
<dbReference type="SUPFAM" id="SSF51735">
    <property type="entry name" value="NAD(P)-binding Rossmann-fold domains"/>
    <property type="match status" value="1"/>
</dbReference>
<organism evidence="3 4">
    <name type="scientific">Undibacter mobilis</name>
    <dbReference type="NCBI Taxonomy" id="2292256"/>
    <lineage>
        <taxon>Bacteria</taxon>
        <taxon>Pseudomonadati</taxon>
        <taxon>Pseudomonadota</taxon>
        <taxon>Alphaproteobacteria</taxon>
        <taxon>Hyphomicrobiales</taxon>
        <taxon>Nitrobacteraceae</taxon>
        <taxon>Undibacter</taxon>
    </lineage>
</organism>
<evidence type="ECO:0000259" key="2">
    <source>
        <dbReference type="Pfam" id="PF01370"/>
    </source>
</evidence>
<feature type="domain" description="NAD-dependent epimerase/dehydratase" evidence="2">
    <location>
        <begin position="4"/>
        <end position="163"/>
    </location>
</feature>
<dbReference type="Gene3D" id="3.40.50.720">
    <property type="entry name" value="NAD(P)-binding Rossmann-like Domain"/>
    <property type="match status" value="1"/>
</dbReference>
<dbReference type="Pfam" id="PF01370">
    <property type="entry name" value="Epimerase"/>
    <property type="match status" value="1"/>
</dbReference>